<accession>A0AAV7VKH6</accession>
<reference evidence="1" key="1">
    <citation type="journal article" date="2022" name="bioRxiv">
        <title>Sequencing and chromosome-scale assembly of the giantPleurodeles waltlgenome.</title>
        <authorList>
            <person name="Brown T."/>
            <person name="Elewa A."/>
            <person name="Iarovenko S."/>
            <person name="Subramanian E."/>
            <person name="Araus A.J."/>
            <person name="Petzold A."/>
            <person name="Susuki M."/>
            <person name="Suzuki K.-i.T."/>
            <person name="Hayashi T."/>
            <person name="Toyoda A."/>
            <person name="Oliveira C."/>
            <person name="Osipova E."/>
            <person name="Leigh N.D."/>
            <person name="Simon A."/>
            <person name="Yun M.H."/>
        </authorList>
    </citation>
    <scope>NUCLEOTIDE SEQUENCE</scope>
    <source>
        <strain evidence="1">20211129_DDA</strain>
        <tissue evidence="1">Liver</tissue>
    </source>
</reference>
<name>A0AAV7VKH6_PLEWA</name>
<gene>
    <name evidence="1" type="ORF">NDU88_005623</name>
</gene>
<dbReference type="Proteomes" id="UP001066276">
    <property type="component" value="Chromosome 2_1"/>
</dbReference>
<dbReference type="EMBL" id="JANPWB010000003">
    <property type="protein sequence ID" value="KAJ1201817.1"/>
    <property type="molecule type" value="Genomic_DNA"/>
</dbReference>
<proteinExistence type="predicted"/>
<comment type="caution">
    <text evidence="1">The sequence shown here is derived from an EMBL/GenBank/DDBJ whole genome shotgun (WGS) entry which is preliminary data.</text>
</comment>
<organism evidence="1 2">
    <name type="scientific">Pleurodeles waltl</name>
    <name type="common">Iberian ribbed newt</name>
    <dbReference type="NCBI Taxonomy" id="8319"/>
    <lineage>
        <taxon>Eukaryota</taxon>
        <taxon>Metazoa</taxon>
        <taxon>Chordata</taxon>
        <taxon>Craniata</taxon>
        <taxon>Vertebrata</taxon>
        <taxon>Euteleostomi</taxon>
        <taxon>Amphibia</taxon>
        <taxon>Batrachia</taxon>
        <taxon>Caudata</taxon>
        <taxon>Salamandroidea</taxon>
        <taxon>Salamandridae</taxon>
        <taxon>Pleurodelinae</taxon>
        <taxon>Pleurodeles</taxon>
    </lineage>
</organism>
<dbReference type="AlphaFoldDB" id="A0AAV7VKH6"/>
<sequence>MAGTERSVRSTRWAARTFGVDDMDWRKHGESQTQISAKGTSGADGRIKVQEDGTMAVVVPEMTDESTDPLDVRMESVSVDT</sequence>
<evidence type="ECO:0000313" key="1">
    <source>
        <dbReference type="EMBL" id="KAJ1201817.1"/>
    </source>
</evidence>
<evidence type="ECO:0000313" key="2">
    <source>
        <dbReference type="Proteomes" id="UP001066276"/>
    </source>
</evidence>
<keyword evidence="2" id="KW-1185">Reference proteome</keyword>
<protein>
    <submittedName>
        <fullName evidence="1">Uncharacterized protein</fullName>
    </submittedName>
</protein>